<accession>J3N980</accession>
<name>J3N980_ORYBR</name>
<dbReference type="EnsemblPlants" id="OB11G23660.1">
    <property type="protein sequence ID" value="OB11G23660.1"/>
    <property type="gene ID" value="OB11G23660"/>
</dbReference>
<evidence type="ECO:0000313" key="2">
    <source>
        <dbReference type="Proteomes" id="UP000006038"/>
    </source>
</evidence>
<proteinExistence type="predicted"/>
<reference evidence="1" key="2">
    <citation type="submission" date="2013-04" db="UniProtKB">
        <authorList>
            <consortium name="EnsemblPlants"/>
        </authorList>
    </citation>
    <scope>IDENTIFICATION</scope>
</reference>
<sequence length="113" mass="12430">MHRSTSSPRPTKTLCHASIYARADARPWSPADSTAHSSSSFTIAWIDFKDAAILRLLRAPVPIVLVVHALPPHQLHPPGSLSFLLVCSMVLLMGHGDLAEWRELGNRRMALSN</sequence>
<dbReference type="AlphaFoldDB" id="J3N980"/>
<dbReference type="Gramene" id="OB11G23660.1">
    <property type="protein sequence ID" value="OB11G23660.1"/>
    <property type="gene ID" value="OB11G23660"/>
</dbReference>
<organism evidence="1">
    <name type="scientific">Oryza brachyantha</name>
    <name type="common">malo sina</name>
    <dbReference type="NCBI Taxonomy" id="4533"/>
    <lineage>
        <taxon>Eukaryota</taxon>
        <taxon>Viridiplantae</taxon>
        <taxon>Streptophyta</taxon>
        <taxon>Embryophyta</taxon>
        <taxon>Tracheophyta</taxon>
        <taxon>Spermatophyta</taxon>
        <taxon>Magnoliopsida</taxon>
        <taxon>Liliopsida</taxon>
        <taxon>Poales</taxon>
        <taxon>Poaceae</taxon>
        <taxon>BOP clade</taxon>
        <taxon>Oryzoideae</taxon>
        <taxon>Oryzeae</taxon>
        <taxon>Oryzinae</taxon>
        <taxon>Oryza</taxon>
    </lineage>
</organism>
<protein>
    <submittedName>
        <fullName evidence="1">Uncharacterized protein</fullName>
    </submittedName>
</protein>
<reference evidence="1" key="1">
    <citation type="journal article" date="2013" name="Nat. Commun.">
        <title>Whole-genome sequencing of Oryza brachyantha reveals mechanisms underlying Oryza genome evolution.</title>
        <authorList>
            <person name="Chen J."/>
            <person name="Huang Q."/>
            <person name="Gao D."/>
            <person name="Wang J."/>
            <person name="Lang Y."/>
            <person name="Liu T."/>
            <person name="Li B."/>
            <person name="Bai Z."/>
            <person name="Luis Goicoechea J."/>
            <person name="Liang C."/>
            <person name="Chen C."/>
            <person name="Zhang W."/>
            <person name="Sun S."/>
            <person name="Liao Y."/>
            <person name="Zhang X."/>
            <person name="Yang L."/>
            <person name="Song C."/>
            <person name="Wang M."/>
            <person name="Shi J."/>
            <person name="Liu G."/>
            <person name="Liu J."/>
            <person name="Zhou H."/>
            <person name="Zhou W."/>
            <person name="Yu Q."/>
            <person name="An N."/>
            <person name="Chen Y."/>
            <person name="Cai Q."/>
            <person name="Wang B."/>
            <person name="Liu B."/>
            <person name="Min J."/>
            <person name="Huang Y."/>
            <person name="Wu H."/>
            <person name="Li Z."/>
            <person name="Zhang Y."/>
            <person name="Yin Y."/>
            <person name="Song W."/>
            <person name="Jiang J."/>
            <person name="Jackson S.A."/>
            <person name="Wing R.A."/>
            <person name="Wang J."/>
            <person name="Chen M."/>
        </authorList>
    </citation>
    <scope>NUCLEOTIDE SEQUENCE [LARGE SCALE GENOMIC DNA]</scope>
    <source>
        <strain evidence="1">cv. IRGC 101232</strain>
    </source>
</reference>
<dbReference type="HOGENOM" id="CLU_2137332_0_0_1"/>
<dbReference type="Proteomes" id="UP000006038">
    <property type="component" value="Chromosome 11"/>
</dbReference>
<evidence type="ECO:0000313" key="1">
    <source>
        <dbReference type="EnsemblPlants" id="OB11G23660.1"/>
    </source>
</evidence>
<keyword evidence="2" id="KW-1185">Reference proteome</keyword>